<dbReference type="Pfam" id="PF00534">
    <property type="entry name" value="Glycos_transf_1"/>
    <property type="match status" value="1"/>
</dbReference>
<gene>
    <name evidence="3" type="ORF">DESAM_20953</name>
</gene>
<dbReference type="InterPro" id="IPR050194">
    <property type="entry name" value="Glycosyltransferase_grp1"/>
</dbReference>
<dbReference type="PANTHER" id="PTHR45947">
    <property type="entry name" value="SULFOQUINOVOSYL TRANSFERASE SQD2"/>
    <property type="match status" value="1"/>
</dbReference>
<keyword evidence="3" id="KW-0808">Transferase</keyword>
<protein>
    <submittedName>
        <fullName evidence="3">Glycosyl transferase group 1</fullName>
    </submittedName>
</protein>
<reference evidence="3 4" key="1">
    <citation type="submission" date="2012-10" db="EMBL/GenBank/DDBJ databases">
        <authorList>
            <person name="Genoscope - CEA"/>
        </authorList>
    </citation>
    <scope>NUCLEOTIDE SEQUENCE [LARGE SCALE GENOMIC DNA]</scope>
    <source>
        <strain evidence="4">AM13 / DSM 14728</strain>
    </source>
</reference>
<dbReference type="Gene3D" id="3.40.50.2000">
    <property type="entry name" value="Glycogen Phosphorylase B"/>
    <property type="match status" value="2"/>
</dbReference>
<dbReference type="Proteomes" id="UP000010808">
    <property type="component" value="Chromosome"/>
</dbReference>
<accession>L0RAM3</accession>
<dbReference type="eggNOG" id="COG0438">
    <property type="taxonomic scope" value="Bacteria"/>
</dbReference>
<dbReference type="GO" id="GO:0016757">
    <property type="term" value="F:glycosyltransferase activity"/>
    <property type="evidence" value="ECO:0007669"/>
    <property type="project" value="InterPro"/>
</dbReference>
<dbReference type="SUPFAM" id="SSF53756">
    <property type="entry name" value="UDP-Glycosyltransferase/glycogen phosphorylase"/>
    <property type="match status" value="1"/>
</dbReference>
<dbReference type="InterPro" id="IPR001296">
    <property type="entry name" value="Glyco_trans_1"/>
</dbReference>
<feature type="domain" description="Glycosyltransferase subfamily 4-like N-terminal" evidence="2">
    <location>
        <begin position="35"/>
        <end position="196"/>
    </location>
</feature>
<dbReference type="OrthoDB" id="9790710at2"/>
<dbReference type="STRING" id="1121451.DESAM_20953"/>
<dbReference type="AlphaFoldDB" id="L0RAM3"/>
<dbReference type="PANTHER" id="PTHR45947:SF3">
    <property type="entry name" value="SULFOQUINOVOSYL TRANSFERASE SQD2"/>
    <property type="match status" value="1"/>
</dbReference>
<dbReference type="PATRIC" id="fig|1121451.3.peg.1223"/>
<dbReference type="InterPro" id="IPR028098">
    <property type="entry name" value="Glyco_trans_4-like_N"/>
</dbReference>
<dbReference type="RefSeq" id="WP_015335845.1">
    <property type="nucleotide sequence ID" value="NC_020055.1"/>
</dbReference>
<dbReference type="EMBL" id="FO203522">
    <property type="protein sequence ID" value="CCO23240.1"/>
    <property type="molecule type" value="Genomic_DNA"/>
</dbReference>
<organism evidence="3 4">
    <name type="scientific">Maridesulfovibrio hydrothermalis AM13 = DSM 14728</name>
    <dbReference type="NCBI Taxonomy" id="1121451"/>
    <lineage>
        <taxon>Bacteria</taxon>
        <taxon>Pseudomonadati</taxon>
        <taxon>Thermodesulfobacteriota</taxon>
        <taxon>Desulfovibrionia</taxon>
        <taxon>Desulfovibrionales</taxon>
        <taxon>Desulfovibrionaceae</taxon>
        <taxon>Maridesulfovibrio</taxon>
    </lineage>
</organism>
<proteinExistence type="predicted"/>
<evidence type="ECO:0000313" key="4">
    <source>
        <dbReference type="Proteomes" id="UP000010808"/>
    </source>
</evidence>
<dbReference type="Pfam" id="PF13439">
    <property type="entry name" value="Glyco_transf_4"/>
    <property type="match status" value="1"/>
</dbReference>
<sequence>MGKVLLNIITDRLSHLEGKGEMTSRYYNPGDVFDDVHILMTNGDQPNPKNLQKMAGNAGLHIHNLPAGKSLLLKSLFWRPALLKKWAAEGVELAKKIKPDLIRCYGNYINGFVASEIKKELGIPYVVSLHTHPDENRSNLNFGWKNFLYYHFTAAVERVTLKNADSVVVIYRSLLPYVNDYQTCSHETIYNAVNPDKVTTKSDYSTDGSIKILSVGRLIPGKNPEHLIKAAITEGVEITIVGDGPLREELKQKAAGFDGPGKAIFIERMDNDELCEKIPSFDVFAIHCDYDGIPKTILEASLSGLPVIVNKRPKNQVPEYEEDWVTLVENSASGYAEAIQKMADQNYRKRLGEKAREYSHKNWNPLQTESRYSELYKRLMDSRTI</sequence>
<evidence type="ECO:0000259" key="1">
    <source>
        <dbReference type="Pfam" id="PF00534"/>
    </source>
</evidence>
<dbReference type="KEGG" id="dhy:DESAM_20953"/>
<dbReference type="HOGENOM" id="CLU_710981_0_0_7"/>
<feature type="domain" description="Glycosyl transferase family 1" evidence="1">
    <location>
        <begin position="207"/>
        <end position="357"/>
    </location>
</feature>
<evidence type="ECO:0000259" key="2">
    <source>
        <dbReference type="Pfam" id="PF13439"/>
    </source>
</evidence>
<evidence type="ECO:0000313" key="3">
    <source>
        <dbReference type="EMBL" id="CCO23240.1"/>
    </source>
</evidence>
<keyword evidence="4" id="KW-1185">Reference proteome</keyword>
<name>L0RAM3_9BACT</name>